<dbReference type="Gene3D" id="1.20.1250.20">
    <property type="entry name" value="MFS general substrate transporter like domains"/>
    <property type="match status" value="2"/>
</dbReference>
<dbReference type="InterPro" id="IPR011701">
    <property type="entry name" value="MFS"/>
</dbReference>
<evidence type="ECO:0000256" key="5">
    <source>
        <dbReference type="ARBA" id="ARBA00023136"/>
    </source>
</evidence>
<feature type="region of interest" description="Disordered" evidence="7">
    <location>
        <begin position="480"/>
        <end position="514"/>
    </location>
</feature>
<evidence type="ECO:0000256" key="6">
    <source>
        <dbReference type="ARBA" id="ARBA00024338"/>
    </source>
</evidence>
<dbReference type="FunCoup" id="A0A0G4FKQ1">
    <property type="interactions" value="7"/>
</dbReference>
<gene>
    <name evidence="10" type="ORF">Vbra_561</name>
</gene>
<dbReference type="GO" id="GO:0016020">
    <property type="term" value="C:membrane"/>
    <property type="evidence" value="ECO:0007669"/>
    <property type="project" value="UniProtKB-SubCell"/>
</dbReference>
<dbReference type="OrthoDB" id="440755at2759"/>
<evidence type="ECO:0000256" key="3">
    <source>
        <dbReference type="ARBA" id="ARBA00022692"/>
    </source>
</evidence>
<dbReference type="VEuPathDB" id="CryptoDB:Vbra_561"/>
<feature type="transmembrane region" description="Helical" evidence="8">
    <location>
        <begin position="106"/>
        <end position="127"/>
    </location>
</feature>
<keyword evidence="3 8" id="KW-0812">Transmembrane</keyword>
<accession>A0A0G4FKQ1</accession>
<feature type="transmembrane region" description="Helical" evidence="8">
    <location>
        <begin position="298"/>
        <end position="319"/>
    </location>
</feature>
<proteinExistence type="inferred from homology"/>
<evidence type="ECO:0000256" key="1">
    <source>
        <dbReference type="ARBA" id="ARBA00004141"/>
    </source>
</evidence>
<evidence type="ECO:0000313" key="10">
    <source>
        <dbReference type="EMBL" id="CEM13910.1"/>
    </source>
</evidence>
<dbReference type="InterPro" id="IPR036259">
    <property type="entry name" value="MFS_trans_sf"/>
</dbReference>
<feature type="transmembrane region" description="Helical" evidence="8">
    <location>
        <begin position="331"/>
        <end position="352"/>
    </location>
</feature>
<dbReference type="EMBL" id="CDMY01000448">
    <property type="protein sequence ID" value="CEM13910.1"/>
    <property type="molecule type" value="Genomic_DNA"/>
</dbReference>
<dbReference type="InParanoid" id="A0A0G4FKQ1"/>
<keyword evidence="5 8" id="KW-0472">Membrane</keyword>
<feature type="domain" description="Major facilitator superfamily (MFS) profile" evidence="9">
    <location>
        <begin position="40"/>
        <end position="479"/>
    </location>
</feature>
<name>A0A0G4FKQ1_VITBC</name>
<comment type="similarity">
    <text evidence="6">Belongs to the major facilitator superfamily. Spinster (TC 2.A.1.49) family.</text>
</comment>
<dbReference type="PhylomeDB" id="A0A0G4FKQ1"/>
<dbReference type="Pfam" id="PF07690">
    <property type="entry name" value="MFS_1"/>
    <property type="match status" value="1"/>
</dbReference>
<comment type="subcellular location">
    <subcellularLocation>
        <location evidence="1">Membrane</location>
        <topology evidence="1">Multi-pass membrane protein</topology>
    </subcellularLocation>
</comment>
<evidence type="ECO:0000256" key="2">
    <source>
        <dbReference type="ARBA" id="ARBA00022448"/>
    </source>
</evidence>
<organism evidence="10 11">
    <name type="scientific">Vitrella brassicaformis (strain CCMP3155)</name>
    <dbReference type="NCBI Taxonomy" id="1169540"/>
    <lineage>
        <taxon>Eukaryota</taxon>
        <taxon>Sar</taxon>
        <taxon>Alveolata</taxon>
        <taxon>Colpodellida</taxon>
        <taxon>Vitrellaceae</taxon>
        <taxon>Vitrella</taxon>
    </lineage>
</organism>
<evidence type="ECO:0000256" key="4">
    <source>
        <dbReference type="ARBA" id="ARBA00022989"/>
    </source>
</evidence>
<dbReference type="Proteomes" id="UP000041254">
    <property type="component" value="Unassembled WGS sequence"/>
</dbReference>
<evidence type="ECO:0000313" key="11">
    <source>
        <dbReference type="Proteomes" id="UP000041254"/>
    </source>
</evidence>
<keyword evidence="4 8" id="KW-1133">Transmembrane helix</keyword>
<dbReference type="AlphaFoldDB" id="A0A0G4FKQ1"/>
<dbReference type="InterPro" id="IPR020846">
    <property type="entry name" value="MFS_dom"/>
</dbReference>
<evidence type="ECO:0000256" key="7">
    <source>
        <dbReference type="SAM" id="MobiDB-lite"/>
    </source>
</evidence>
<dbReference type="PANTHER" id="PTHR23505:SF52">
    <property type="entry name" value="MAJOR FACILITATOR SUPERFAMILY PROTEIN"/>
    <property type="match status" value="1"/>
</dbReference>
<reference evidence="10 11" key="1">
    <citation type="submission" date="2014-11" db="EMBL/GenBank/DDBJ databases">
        <authorList>
            <person name="Zhu J."/>
            <person name="Qi W."/>
            <person name="Song R."/>
        </authorList>
    </citation>
    <scope>NUCLEOTIDE SEQUENCE [LARGE SCALE GENOMIC DNA]</scope>
</reference>
<dbReference type="GO" id="GO:0022857">
    <property type="term" value="F:transmembrane transporter activity"/>
    <property type="evidence" value="ECO:0007669"/>
    <property type="project" value="InterPro"/>
</dbReference>
<feature type="transmembrane region" description="Helical" evidence="8">
    <location>
        <begin position="397"/>
        <end position="425"/>
    </location>
</feature>
<feature type="transmembrane region" description="Helical" evidence="8">
    <location>
        <begin position="261"/>
        <end position="278"/>
    </location>
</feature>
<dbReference type="OMA" id="SHDIANI"/>
<keyword evidence="2" id="KW-0813">Transport</keyword>
<dbReference type="InterPro" id="IPR044770">
    <property type="entry name" value="MFS_spinster-like"/>
</dbReference>
<dbReference type="PROSITE" id="PS50850">
    <property type="entry name" value="MFS"/>
    <property type="match status" value="1"/>
</dbReference>
<dbReference type="PANTHER" id="PTHR23505">
    <property type="entry name" value="SPINSTER"/>
    <property type="match status" value="1"/>
</dbReference>
<evidence type="ECO:0000256" key="8">
    <source>
        <dbReference type="SAM" id="Phobius"/>
    </source>
</evidence>
<feature type="transmembrane region" description="Helical" evidence="8">
    <location>
        <begin position="445"/>
        <end position="469"/>
    </location>
</feature>
<keyword evidence="11" id="KW-1185">Reference proteome</keyword>
<evidence type="ECO:0000259" key="9">
    <source>
        <dbReference type="PROSITE" id="PS50850"/>
    </source>
</evidence>
<dbReference type="SUPFAM" id="SSF103473">
    <property type="entry name" value="MFS general substrate transporter"/>
    <property type="match status" value="1"/>
</dbReference>
<feature type="transmembrane region" description="Helical" evidence="8">
    <location>
        <begin position="358"/>
        <end position="376"/>
    </location>
</feature>
<dbReference type="STRING" id="1169540.A0A0G4FKQ1"/>
<protein>
    <recommendedName>
        <fullName evidence="9">Major facilitator superfamily (MFS) profile domain-containing protein</fullName>
    </recommendedName>
</protein>
<feature type="transmembrane region" description="Helical" evidence="8">
    <location>
        <begin position="197"/>
        <end position="220"/>
    </location>
</feature>
<sequence length="554" mass="59613">MKALRDGASLSVLCVDDDSTADAAALQKCADSDDAVRRKTQNLLNMACALDGADWQLLPSTFRALERELQLQPTDLGQLSLYQCLFQSLSAPLWGFLADRYSRPNVLCVGCVLWGVVTIVLAASSTLWEMAILRSINGIALASVGPLSQSMIADLFAVDERGIAFGWVQLSQNFGGIIGSLVITTVSQMALLGVSGWRVGFIMVGLMSVGLGVVICASNLQVPRHSAPMTPTAQGVTRVSRVCAGVKRETRKLMRSLRKPSFWCLAGQGIFGAVPWNAMSWFTMYFQYMKMEDGQAAVLWAALQAGGGLGGLLGGYVGDKLAKWSDAHGRPLAAQLSVFLGIPTTAIILQLMPRLPEWFFGYFVLMLLLGLVASWCPSATNRPVLTDIVDPCDRATIFSWLVAIEGSSAALFGVPTVALLAKMFYGYKMQTEDVKSMAEEVRTHNLNALANSLTVAMLIPWSVCFVVFGSLHFTYKRDRVTPTGSSSSGVPYTKVTDSKDAGTETDTASDTDTDEADIIQQTQFDACADGPLVADTTMNGEGALRRGRSGTLDN</sequence>